<keyword evidence="10" id="KW-1185">Reference proteome</keyword>
<evidence type="ECO:0000256" key="7">
    <source>
        <dbReference type="ARBA" id="ARBA00024701"/>
    </source>
</evidence>
<dbReference type="PANTHER" id="PTHR43133:SF8">
    <property type="entry name" value="RNA POLYMERASE SIGMA FACTOR HI_1459-RELATED"/>
    <property type="match status" value="1"/>
</dbReference>
<dbReference type="Gene3D" id="1.10.1740.10">
    <property type="match status" value="1"/>
</dbReference>
<evidence type="ECO:0000256" key="6">
    <source>
        <dbReference type="ARBA" id="ARBA00023163"/>
    </source>
</evidence>
<dbReference type="PANTHER" id="PTHR43133">
    <property type="entry name" value="RNA POLYMERASE ECF-TYPE SIGMA FACTO"/>
    <property type="match status" value="1"/>
</dbReference>
<evidence type="ECO:0000256" key="5">
    <source>
        <dbReference type="ARBA" id="ARBA00023125"/>
    </source>
</evidence>
<evidence type="ECO:0000256" key="2">
    <source>
        <dbReference type="ARBA" id="ARBA00021245"/>
    </source>
</evidence>
<comment type="similarity">
    <text evidence="1">Belongs to the sigma-70 factor family.</text>
</comment>
<dbReference type="RefSeq" id="WP_255028058.1">
    <property type="nucleotide sequence ID" value="NZ_JANDHW010000013.1"/>
</dbReference>
<dbReference type="InterPro" id="IPR014284">
    <property type="entry name" value="RNA_pol_sigma-70_dom"/>
</dbReference>
<organism evidence="9 10">
    <name type="scientific">Coprobacter tertius</name>
    <dbReference type="NCBI Taxonomy" id="2944915"/>
    <lineage>
        <taxon>Bacteria</taxon>
        <taxon>Pseudomonadati</taxon>
        <taxon>Bacteroidota</taxon>
        <taxon>Bacteroidia</taxon>
        <taxon>Bacteroidales</taxon>
        <taxon>Barnesiellaceae</taxon>
        <taxon>Coprobacter</taxon>
    </lineage>
</organism>
<accession>A0ABT1MJA7</accession>
<evidence type="ECO:0000313" key="10">
    <source>
        <dbReference type="Proteomes" id="UP001205603"/>
    </source>
</evidence>
<dbReference type="Pfam" id="PF04542">
    <property type="entry name" value="Sigma70_r2"/>
    <property type="match status" value="1"/>
</dbReference>
<keyword evidence="6" id="KW-0804">Transcription</keyword>
<proteinExistence type="inferred from homology"/>
<evidence type="ECO:0000259" key="8">
    <source>
        <dbReference type="Pfam" id="PF04542"/>
    </source>
</evidence>
<dbReference type="InterPro" id="IPR016032">
    <property type="entry name" value="Sig_transdc_resp-reg_C-effctor"/>
</dbReference>
<evidence type="ECO:0000256" key="3">
    <source>
        <dbReference type="ARBA" id="ARBA00023015"/>
    </source>
</evidence>
<dbReference type="SUPFAM" id="SSF88946">
    <property type="entry name" value="Sigma2 domain of RNA polymerase sigma factors"/>
    <property type="match status" value="1"/>
</dbReference>
<dbReference type="InterPro" id="IPR039425">
    <property type="entry name" value="RNA_pol_sigma-70-like"/>
</dbReference>
<evidence type="ECO:0000256" key="1">
    <source>
        <dbReference type="ARBA" id="ARBA00007788"/>
    </source>
</evidence>
<dbReference type="InterPro" id="IPR007627">
    <property type="entry name" value="RNA_pol_sigma70_r2"/>
</dbReference>
<evidence type="ECO:0000256" key="4">
    <source>
        <dbReference type="ARBA" id="ARBA00023082"/>
    </source>
</evidence>
<dbReference type="EMBL" id="JANDHW010000013">
    <property type="protein sequence ID" value="MCP9612710.1"/>
    <property type="molecule type" value="Genomic_DNA"/>
</dbReference>
<dbReference type="Proteomes" id="UP001205603">
    <property type="component" value="Unassembled WGS sequence"/>
</dbReference>
<keyword evidence="3" id="KW-0805">Transcription regulation</keyword>
<dbReference type="NCBIfam" id="TIGR02937">
    <property type="entry name" value="sigma70-ECF"/>
    <property type="match status" value="1"/>
</dbReference>
<comment type="function">
    <text evidence="7">Sigma factors are initiation factors that promote the attachment of RNA polymerase to specific initiation sites and are then released. Sigma-S contributes to the protection against external stress, thus playing a role in cellular fitness and survival.</text>
</comment>
<dbReference type="SUPFAM" id="SSF46894">
    <property type="entry name" value="C-terminal effector domain of the bipartite response regulators"/>
    <property type="match status" value="1"/>
</dbReference>
<keyword evidence="4" id="KW-0731">Sigma factor</keyword>
<dbReference type="InterPro" id="IPR013325">
    <property type="entry name" value="RNA_pol_sigma_r2"/>
</dbReference>
<gene>
    <name evidence="9" type="ORF">NMU02_11470</name>
</gene>
<name>A0ABT1MJA7_9BACT</name>
<protein>
    <recommendedName>
        <fullName evidence="2">RNA polymerase sigma factor SigS</fullName>
    </recommendedName>
</protein>
<reference evidence="9 10" key="1">
    <citation type="submission" date="2022-07" db="EMBL/GenBank/DDBJ databases">
        <title>Fecal culturing of patients with breast cancer.</title>
        <authorList>
            <person name="Teng N.M.Y."/>
            <person name="Kiu R."/>
            <person name="Evans R."/>
            <person name="Baker D.J."/>
            <person name="Zenner C."/>
            <person name="Robinson S.D."/>
            <person name="Hall L.J."/>
        </authorList>
    </citation>
    <scope>NUCLEOTIDE SEQUENCE [LARGE SCALE GENOMIC DNA]</scope>
    <source>
        <strain evidence="9 10">LH1063</strain>
    </source>
</reference>
<feature type="domain" description="RNA polymerase sigma-70 region 2" evidence="8">
    <location>
        <begin position="14"/>
        <end position="76"/>
    </location>
</feature>
<keyword evidence="5" id="KW-0238">DNA-binding</keyword>
<sequence>MKDSDLEGKLIKIQERLFTHAYFCTGNKHKAEDLLSDANIKIWKNRKLYREDKNFFGWACRIMDNKFKDNLRKESKQFLIYTDEFPDREDCADNIPYPDIEEVNRVINKLSEGEKVLIGFMMKREKMKVIATKLGIPVNTAKSRIRNLRRKICKVFGWKKYCIAIVLCCSCL</sequence>
<evidence type="ECO:0000313" key="9">
    <source>
        <dbReference type="EMBL" id="MCP9612710.1"/>
    </source>
</evidence>
<comment type="caution">
    <text evidence="9">The sequence shown here is derived from an EMBL/GenBank/DDBJ whole genome shotgun (WGS) entry which is preliminary data.</text>
</comment>